<dbReference type="EMBL" id="JAAABM010000016">
    <property type="protein sequence ID" value="KAF7672555.1"/>
    <property type="molecule type" value="Genomic_DNA"/>
</dbReference>
<dbReference type="Gene3D" id="2.170.270.10">
    <property type="entry name" value="SET domain"/>
    <property type="match status" value="1"/>
</dbReference>
<sequence>MFAATTAIIQIVPRIPEQSLRHHPERTQFREEISRREVESGIMGILTSLPTGTVEDGLYAVENVPGKGKGLIATKDIPKGMRIISEQPAITVGGRMASMEQFEAAICQQVSSLSTDQIRDFCSMGNVYPYTDAKTRWRGIFQTNALPIGSNLDAGGIFFQACRINHACNSNSTNFWNDRLSKLTIQAIRDIGEGEEITISYLSSHRDRQTRREELQKNFKFTCLCELCSLPRSQRRKSNIKLNRIHKIDCIIEEGGVRGLILNPRQMLSYIDEQVRLWNEPVPNDIGLARAYPDAFEVAIANGDLARACVFAERLVPLYVTTMGADSPDVMQYKRLIRDPTTHRYYGLSMNWSTKLDEIPRGLGPKEFEDWLWKR</sequence>
<dbReference type="Pfam" id="PF00856">
    <property type="entry name" value="SET"/>
    <property type="match status" value="1"/>
</dbReference>
<dbReference type="Gene3D" id="1.25.40.10">
    <property type="entry name" value="Tetratricopeptide repeat domain"/>
    <property type="match status" value="1"/>
</dbReference>
<organism evidence="2 3">
    <name type="scientific">Alternaria burnsii</name>
    <dbReference type="NCBI Taxonomy" id="1187904"/>
    <lineage>
        <taxon>Eukaryota</taxon>
        <taxon>Fungi</taxon>
        <taxon>Dikarya</taxon>
        <taxon>Ascomycota</taxon>
        <taxon>Pezizomycotina</taxon>
        <taxon>Dothideomycetes</taxon>
        <taxon>Pleosporomycetidae</taxon>
        <taxon>Pleosporales</taxon>
        <taxon>Pleosporineae</taxon>
        <taxon>Pleosporaceae</taxon>
        <taxon>Alternaria</taxon>
        <taxon>Alternaria sect. Alternaria</taxon>
    </lineage>
</organism>
<dbReference type="CDD" id="cd20071">
    <property type="entry name" value="SET_SMYD"/>
    <property type="match status" value="1"/>
</dbReference>
<evidence type="ECO:0000259" key="1">
    <source>
        <dbReference type="PROSITE" id="PS50280"/>
    </source>
</evidence>
<dbReference type="PROSITE" id="PS50280">
    <property type="entry name" value="SET"/>
    <property type="match status" value="1"/>
</dbReference>
<proteinExistence type="predicted"/>
<dbReference type="InterPro" id="IPR001214">
    <property type="entry name" value="SET_dom"/>
</dbReference>
<dbReference type="SMART" id="SM00317">
    <property type="entry name" value="SET"/>
    <property type="match status" value="1"/>
</dbReference>
<feature type="domain" description="SET" evidence="1">
    <location>
        <begin position="56"/>
        <end position="202"/>
    </location>
</feature>
<accession>A0A8H7EBM2</accession>
<keyword evidence="3" id="KW-1185">Reference proteome</keyword>
<dbReference type="GeneID" id="62207811"/>
<name>A0A8H7EBM2_9PLEO</name>
<protein>
    <recommendedName>
        <fullName evidence="1">SET domain-containing protein</fullName>
    </recommendedName>
</protein>
<dbReference type="Proteomes" id="UP000596902">
    <property type="component" value="Unassembled WGS sequence"/>
</dbReference>
<dbReference type="SUPFAM" id="SSF82199">
    <property type="entry name" value="SET domain"/>
    <property type="match status" value="1"/>
</dbReference>
<dbReference type="PANTHER" id="PTHR47332">
    <property type="entry name" value="SET DOMAIN-CONTAINING PROTEIN 5"/>
    <property type="match status" value="1"/>
</dbReference>
<dbReference type="RefSeq" id="XP_038782908.1">
    <property type="nucleotide sequence ID" value="XM_038934633.1"/>
</dbReference>
<evidence type="ECO:0000313" key="3">
    <source>
        <dbReference type="Proteomes" id="UP000596902"/>
    </source>
</evidence>
<reference evidence="2" key="1">
    <citation type="submission" date="2020-01" db="EMBL/GenBank/DDBJ databases">
        <authorList>
            <person name="Feng Z.H.Z."/>
        </authorList>
    </citation>
    <scope>NUCLEOTIDE SEQUENCE</scope>
    <source>
        <strain evidence="2">CBS107.38</strain>
    </source>
</reference>
<dbReference type="InterPro" id="IPR011990">
    <property type="entry name" value="TPR-like_helical_dom_sf"/>
</dbReference>
<gene>
    <name evidence="2" type="ORF">GT037_009586</name>
</gene>
<evidence type="ECO:0000313" key="2">
    <source>
        <dbReference type="EMBL" id="KAF7672555.1"/>
    </source>
</evidence>
<dbReference type="InterPro" id="IPR046341">
    <property type="entry name" value="SET_dom_sf"/>
</dbReference>
<reference evidence="2" key="2">
    <citation type="submission" date="2020-08" db="EMBL/GenBank/DDBJ databases">
        <title>Draft Genome Sequence of Cumin Blight Pathogen Alternaria burnsii.</title>
        <authorList>
            <person name="Feng Z."/>
        </authorList>
    </citation>
    <scope>NUCLEOTIDE SEQUENCE</scope>
    <source>
        <strain evidence="2">CBS107.38</strain>
    </source>
</reference>
<dbReference type="AlphaFoldDB" id="A0A8H7EBM2"/>
<comment type="caution">
    <text evidence="2">The sequence shown here is derived from an EMBL/GenBank/DDBJ whole genome shotgun (WGS) entry which is preliminary data.</text>
</comment>
<dbReference type="InterPro" id="IPR053185">
    <property type="entry name" value="SET_domain_protein"/>
</dbReference>
<dbReference type="PANTHER" id="PTHR47332:SF2">
    <property type="entry name" value="SET-6"/>
    <property type="match status" value="1"/>
</dbReference>